<dbReference type="Proteomes" id="UP000716322">
    <property type="component" value="Unassembled WGS sequence"/>
</dbReference>
<sequence length="243" mass="25791">MASLFDSKAAIGLACVVAVAVGAGSVAWLRGEGTAPAAAPTAPRAGWDGPVGPGVVATPAVASLDGPPLTDAAGNLRIDPALHTLFDGYLAKPGGAATLHAYLDQRLAPPARKQAADLVDAYVRYLQADDAMRARVRTTRPDPSGLSEQQLTDLLAWQQDREQLRARMLGAAVAQAWFGADDADCRIALEDWRKMRAAVDSEDVDSNELRARRRHGAVLEQGRNERAQACARRLLAGHSGERQ</sequence>
<dbReference type="EMBL" id="JAAQOM010000017">
    <property type="protein sequence ID" value="NIA56835.1"/>
    <property type="molecule type" value="Genomic_DNA"/>
</dbReference>
<proteinExistence type="predicted"/>
<name>A0ABX0PIG4_9BURK</name>
<reference evidence="1 2" key="1">
    <citation type="submission" date="2020-03" db="EMBL/GenBank/DDBJ databases">
        <title>Genome sequence of strain Massilia sp. TW-1.</title>
        <authorList>
            <person name="Chaudhary D.K."/>
        </authorList>
    </citation>
    <scope>NUCLEOTIDE SEQUENCE [LARGE SCALE GENOMIC DNA]</scope>
    <source>
        <strain evidence="1 2">TW-1</strain>
    </source>
</reference>
<accession>A0ABX0PIG4</accession>
<gene>
    <name evidence="1" type="ORF">HAV22_24740</name>
</gene>
<comment type="caution">
    <text evidence="1">The sequence shown here is derived from an EMBL/GenBank/DDBJ whole genome shotgun (WGS) entry which is preliminary data.</text>
</comment>
<organism evidence="1 2">
    <name type="scientific">Telluria antibiotica</name>
    <dbReference type="NCBI Taxonomy" id="2717319"/>
    <lineage>
        <taxon>Bacteria</taxon>
        <taxon>Pseudomonadati</taxon>
        <taxon>Pseudomonadota</taxon>
        <taxon>Betaproteobacteria</taxon>
        <taxon>Burkholderiales</taxon>
        <taxon>Oxalobacteraceae</taxon>
        <taxon>Telluria group</taxon>
        <taxon>Telluria</taxon>
    </lineage>
</organism>
<dbReference type="SUPFAM" id="SSF158855">
    <property type="entry name" value="Lipase chaperone-like"/>
    <property type="match status" value="1"/>
</dbReference>
<dbReference type="RefSeq" id="WP_166862820.1">
    <property type="nucleotide sequence ID" value="NZ_JAAQOM010000017.1"/>
</dbReference>
<evidence type="ECO:0000313" key="2">
    <source>
        <dbReference type="Proteomes" id="UP000716322"/>
    </source>
</evidence>
<protein>
    <recommendedName>
        <fullName evidence="3">Lipase chaperone</fullName>
    </recommendedName>
</protein>
<evidence type="ECO:0000313" key="1">
    <source>
        <dbReference type="EMBL" id="NIA56835.1"/>
    </source>
</evidence>
<keyword evidence="2" id="KW-1185">Reference proteome</keyword>
<evidence type="ECO:0008006" key="3">
    <source>
        <dbReference type="Google" id="ProtNLM"/>
    </source>
</evidence>